<protein>
    <submittedName>
        <fullName evidence="2">Uncharacterized protein</fullName>
    </submittedName>
</protein>
<feature type="compositionally biased region" description="Acidic residues" evidence="1">
    <location>
        <begin position="69"/>
        <end position="80"/>
    </location>
</feature>
<feature type="region of interest" description="Disordered" evidence="1">
    <location>
        <begin position="51"/>
        <end position="110"/>
    </location>
</feature>
<proteinExistence type="predicted"/>
<reference evidence="3" key="1">
    <citation type="submission" date="2017-08" db="EMBL/GenBank/DDBJ databases">
        <authorList>
            <person name="de Groot N.N."/>
        </authorList>
    </citation>
    <scope>NUCLEOTIDE SEQUENCE [LARGE SCALE GENOMIC DNA]</scope>
</reference>
<keyword evidence="3" id="KW-1185">Reference proteome</keyword>
<dbReference type="EMBL" id="MF668280">
    <property type="protein sequence ID" value="ASZ74676.1"/>
    <property type="molecule type" value="Genomic_DNA"/>
</dbReference>
<evidence type="ECO:0000313" key="2">
    <source>
        <dbReference type="EMBL" id="ASZ74676.1"/>
    </source>
</evidence>
<sequence length="110" mass="11866">MVAQARYIKNRPDLPGPPFHPSDSDVSVLRPPIPPLAEAVADAQERLEVVDVDPAEHLASVETERTLEDEALVPEDEEAAPDPVGTPEPEPEPAPRKRAPRKAAAAKETP</sequence>
<evidence type="ECO:0000256" key="1">
    <source>
        <dbReference type="SAM" id="MobiDB-lite"/>
    </source>
</evidence>
<accession>A0A249XSJ8</accession>
<evidence type="ECO:0000313" key="3">
    <source>
        <dbReference type="Proteomes" id="UP000226037"/>
    </source>
</evidence>
<dbReference type="Proteomes" id="UP000226037">
    <property type="component" value="Segment"/>
</dbReference>
<feature type="region of interest" description="Disordered" evidence="1">
    <location>
        <begin position="1"/>
        <end position="31"/>
    </location>
</feature>
<gene>
    <name evidence="2" type="ORF">SEA_PHABBA_107</name>
</gene>
<organism evidence="2 3">
    <name type="scientific">Mycobacterium phage Phabba</name>
    <dbReference type="NCBI Taxonomy" id="2027899"/>
    <lineage>
        <taxon>Viruses</taxon>
        <taxon>Duplodnaviria</taxon>
        <taxon>Heunggongvirae</taxon>
        <taxon>Uroviricota</taxon>
        <taxon>Caudoviricetes</taxon>
        <taxon>Ceeclamvirinae</taxon>
        <taxon>Myrnavirus</taxon>
        <taxon>Myrnavirus phabba</taxon>
        <taxon>Myranavirus phabba</taxon>
    </lineage>
</organism>
<name>A0A249XSJ8_9CAUD</name>